<name>A0A248VMD0_9BURK</name>
<dbReference type="KEGG" id="parb:CJU94_18900"/>
<sequence>MDRCSDEKRRGRSESEKKQARSRHSRDQILPGPKYVVYQVVAAWNSPDTDISVLHLALFRSSPGTMLNWRSPPLVFGPPPVGTPLAAFGYHSSEVSTRPADDGNYHMELNDKPTASTGVVEEILPSGQPAGNFTFPCYRIAARFDGGMSGGPVFDENGALCGIISGTLFPGDEDEDPISYACMLWPILRLLISVNRGPNYPRDVKYPMAHLVRDGQIHMTPYSFNGIDPALILAWYSGSAPQP</sequence>
<dbReference type="OrthoDB" id="8910549at2"/>
<evidence type="ECO:0008006" key="4">
    <source>
        <dbReference type="Google" id="ProtNLM"/>
    </source>
</evidence>
<feature type="compositionally biased region" description="Basic and acidic residues" evidence="1">
    <location>
        <begin position="1"/>
        <end position="19"/>
    </location>
</feature>
<evidence type="ECO:0000256" key="1">
    <source>
        <dbReference type="SAM" id="MobiDB-lite"/>
    </source>
</evidence>
<dbReference type="EMBL" id="CP022989">
    <property type="protein sequence ID" value="ASW00033.1"/>
    <property type="molecule type" value="Genomic_DNA"/>
</dbReference>
<reference evidence="2 3" key="1">
    <citation type="submission" date="2017-08" db="EMBL/GenBank/DDBJ databases">
        <title>Identification and genetic characteristics of simultaneous BTEX- and naphthalene-degrading Paraburkholderia sp. BN5 isolated from petroleum-contaminated soil.</title>
        <authorList>
            <person name="Lee Y."/>
            <person name="Jeon C.O."/>
        </authorList>
    </citation>
    <scope>NUCLEOTIDE SEQUENCE [LARGE SCALE GENOMIC DNA]</scope>
    <source>
        <strain evidence="2 3">BN5</strain>
    </source>
</reference>
<gene>
    <name evidence="2" type="ORF">CJU94_18900</name>
</gene>
<dbReference type="SUPFAM" id="SSF50494">
    <property type="entry name" value="Trypsin-like serine proteases"/>
    <property type="match status" value="1"/>
</dbReference>
<dbReference type="InterPro" id="IPR043504">
    <property type="entry name" value="Peptidase_S1_PA_chymotrypsin"/>
</dbReference>
<evidence type="ECO:0000313" key="3">
    <source>
        <dbReference type="Proteomes" id="UP000215158"/>
    </source>
</evidence>
<dbReference type="RefSeq" id="WP_095419994.1">
    <property type="nucleotide sequence ID" value="NZ_CP022989.1"/>
</dbReference>
<keyword evidence="3" id="KW-1185">Reference proteome</keyword>
<dbReference type="Pfam" id="PF13365">
    <property type="entry name" value="Trypsin_2"/>
    <property type="match status" value="1"/>
</dbReference>
<accession>A0A248VMD0</accession>
<feature type="region of interest" description="Disordered" evidence="1">
    <location>
        <begin position="1"/>
        <end position="28"/>
    </location>
</feature>
<evidence type="ECO:0000313" key="2">
    <source>
        <dbReference type="EMBL" id="ASW00033.1"/>
    </source>
</evidence>
<dbReference type="Gene3D" id="2.40.10.10">
    <property type="entry name" value="Trypsin-like serine proteases"/>
    <property type="match status" value="1"/>
</dbReference>
<organism evidence="2 3">
    <name type="scientific">Paraburkholderia aromaticivorans</name>
    <dbReference type="NCBI Taxonomy" id="2026199"/>
    <lineage>
        <taxon>Bacteria</taxon>
        <taxon>Pseudomonadati</taxon>
        <taxon>Pseudomonadota</taxon>
        <taxon>Betaproteobacteria</taxon>
        <taxon>Burkholderiales</taxon>
        <taxon>Burkholderiaceae</taxon>
        <taxon>Paraburkholderia</taxon>
    </lineage>
</organism>
<dbReference type="InterPro" id="IPR009003">
    <property type="entry name" value="Peptidase_S1_PA"/>
</dbReference>
<proteinExistence type="predicted"/>
<dbReference type="AlphaFoldDB" id="A0A248VMD0"/>
<dbReference type="Proteomes" id="UP000215158">
    <property type="component" value="Chromosome 1"/>
</dbReference>
<protein>
    <recommendedName>
        <fullName evidence="4">Serine protease</fullName>
    </recommendedName>
</protein>